<dbReference type="EMBL" id="KN823018">
    <property type="protein sequence ID" value="KIO26857.1"/>
    <property type="molecule type" value="Genomic_DNA"/>
</dbReference>
<dbReference type="SUPFAM" id="SSF52218">
    <property type="entry name" value="Flavoproteins"/>
    <property type="match status" value="1"/>
</dbReference>
<dbReference type="FunFam" id="3.40.50.360:FF:000001">
    <property type="entry name" value="NAD(P)H dehydrogenase (Quinone) FQR1-like"/>
    <property type="match status" value="1"/>
</dbReference>
<dbReference type="STRING" id="1051891.A0A0C3LZQ8"/>
<dbReference type="Gene3D" id="3.40.50.360">
    <property type="match status" value="1"/>
</dbReference>
<dbReference type="PROSITE" id="PS50902">
    <property type="entry name" value="FLAVODOXIN_LIKE"/>
    <property type="match status" value="1"/>
</dbReference>
<dbReference type="InterPro" id="IPR008254">
    <property type="entry name" value="Flavodoxin/NO_synth"/>
</dbReference>
<dbReference type="NCBIfam" id="NF002999">
    <property type="entry name" value="PRK03767.1"/>
    <property type="match status" value="1"/>
</dbReference>
<dbReference type="InterPro" id="IPR005025">
    <property type="entry name" value="FMN_Rdtase-like_dom"/>
</dbReference>
<reference evidence="4 5" key="1">
    <citation type="submission" date="2014-04" db="EMBL/GenBank/DDBJ databases">
        <authorList>
            <consortium name="DOE Joint Genome Institute"/>
            <person name="Kuo A."/>
            <person name="Girlanda M."/>
            <person name="Perotto S."/>
            <person name="Kohler A."/>
            <person name="Nagy L.G."/>
            <person name="Floudas D."/>
            <person name="Copeland A."/>
            <person name="Barry K.W."/>
            <person name="Cichocki N."/>
            <person name="Veneault-Fourrey C."/>
            <person name="LaButti K."/>
            <person name="Lindquist E.A."/>
            <person name="Lipzen A."/>
            <person name="Lundell T."/>
            <person name="Morin E."/>
            <person name="Murat C."/>
            <person name="Sun H."/>
            <person name="Tunlid A."/>
            <person name="Henrissat B."/>
            <person name="Grigoriev I.V."/>
            <person name="Hibbett D.S."/>
            <person name="Martin F."/>
            <person name="Nordberg H.P."/>
            <person name="Cantor M.N."/>
            <person name="Hua S.X."/>
        </authorList>
    </citation>
    <scope>NUCLEOTIDE SEQUENCE [LARGE SCALE GENOMIC DNA]</scope>
    <source>
        <strain evidence="4 5">MUT 4182</strain>
    </source>
</reference>
<dbReference type="PANTHER" id="PTHR30546">
    <property type="entry name" value="FLAVODOXIN-RELATED PROTEIN WRBA-RELATED"/>
    <property type="match status" value="1"/>
</dbReference>
<protein>
    <submittedName>
        <fullName evidence="4">Benzoquinone reductase</fullName>
    </submittedName>
</protein>
<evidence type="ECO:0000313" key="4">
    <source>
        <dbReference type="EMBL" id="KIO26857.1"/>
    </source>
</evidence>
<reference evidence="5" key="2">
    <citation type="submission" date="2015-01" db="EMBL/GenBank/DDBJ databases">
        <title>Evolutionary Origins and Diversification of the Mycorrhizal Mutualists.</title>
        <authorList>
            <consortium name="DOE Joint Genome Institute"/>
            <consortium name="Mycorrhizal Genomics Consortium"/>
            <person name="Kohler A."/>
            <person name="Kuo A."/>
            <person name="Nagy L.G."/>
            <person name="Floudas D."/>
            <person name="Copeland A."/>
            <person name="Barry K.W."/>
            <person name="Cichocki N."/>
            <person name="Veneault-Fourrey C."/>
            <person name="LaButti K."/>
            <person name="Lindquist E.A."/>
            <person name="Lipzen A."/>
            <person name="Lundell T."/>
            <person name="Morin E."/>
            <person name="Murat C."/>
            <person name="Riley R."/>
            <person name="Ohm R."/>
            <person name="Sun H."/>
            <person name="Tunlid A."/>
            <person name="Henrissat B."/>
            <person name="Grigoriev I.V."/>
            <person name="Hibbett D.S."/>
            <person name="Martin F."/>
        </authorList>
    </citation>
    <scope>NUCLEOTIDE SEQUENCE [LARGE SCALE GENOMIC DNA]</scope>
    <source>
        <strain evidence="5">MUT 4182</strain>
    </source>
</reference>
<dbReference type="HOGENOM" id="CLU_051402_0_0_1"/>
<dbReference type="PANTHER" id="PTHR30546:SF23">
    <property type="entry name" value="FLAVOPROTEIN-LIKE PROTEIN YCP4-RELATED"/>
    <property type="match status" value="1"/>
</dbReference>
<evidence type="ECO:0000256" key="2">
    <source>
        <dbReference type="SAM" id="MobiDB-lite"/>
    </source>
</evidence>
<dbReference type="OrthoDB" id="504689at2759"/>
<dbReference type="NCBIfam" id="TIGR01755">
    <property type="entry name" value="flav_wrbA"/>
    <property type="match status" value="1"/>
</dbReference>
<organism evidence="4 5">
    <name type="scientific">Tulasnella calospora MUT 4182</name>
    <dbReference type="NCBI Taxonomy" id="1051891"/>
    <lineage>
        <taxon>Eukaryota</taxon>
        <taxon>Fungi</taxon>
        <taxon>Dikarya</taxon>
        <taxon>Basidiomycota</taxon>
        <taxon>Agaricomycotina</taxon>
        <taxon>Agaricomycetes</taxon>
        <taxon>Cantharellales</taxon>
        <taxon>Tulasnellaceae</taxon>
        <taxon>Tulasnella</taxon>
    </lineage>
</organism>
<dbReference type="GO" id="GO:0016020">
    <property type="term" value="C:membrane"/>
    <property type="evidence" value="ECO:0007669"/>
    <property type="project" value="TreeGrafter"/>
</dbReference>
<evidence type="ECO:0000259" key="3">
    <source>
        <dbReference type="PROSITE" id="PS50902"/>
    </source>
</evidence>
<evidence type="ECO:0000256" key="1">
    <source>
        <dbReference type="ARBA" id="ARBA00006961"/>
    </source>
</evidence>
<feature type="compositionally biased region" description="Polar residues" evidence="2">
    <location>
        <begin position="230"/>
        <end position="240"/>
    </location>
</feature>
<name>A0A0C3LZQ8_9AGAM</name>
<accession>A0A0C3LZQ8</accession>
<dbReference type="AlphaFoldDB" id="A0A0C3LZQ8"/>
<keyword evidence="5" id="KW-1185">Reference proteome</keyword>
<dbReference type="Proteomes" id="UP000054248">
    <property type="component" value="Unassembled WGS sequence"/>
</dbReference>
<comment type="similarity">
    <text evidence="1">Belongs to the WrbA family.</text>
</comment>
<gene>
    <name evidence="4" type="ORF">M407DRAFT_243565</name>
</gene>
<proteinExistence type="inferred from homology"/>
<sequence length="266" mass="28816">MAGPKIAVIFYSLYSHCLTLAEKAVKSITEADSTAEVKLFQVPETLSKEILEKMHAAPRREDIPVITPDELTNWDAYVFVIPTRYGRAVSQFSSFFDATGGLWMKQSLAGKYATVIASTGTQNGGQETTTLTTLPFFTHHGIVYVPVGYLDANMTQFNEIKGGSPWGSGTLAASDGSRQPSEMELNSVAIHTKHFASIVAQTTRGAQRLAKEKEPGASLPKAVAEHQKDPTNASTSSVESTDSKKKKKGSRFSVHGITKGVKKLFT</sequence>
<dbReference type="InterPro" id="IPR010089">
    <property type="entry name" value="Flavoprotein_WrbA-like"/>
</dbReference>
<dbReference type="InterPro" id="IPR029039">
    <property type="entry name" value="Flavoprotein-like_sf"/>
</dbReference>
<dbReference type="GO" id="GO:0003955">
    <property type="term" value="F:NAD(P)H dehydrogenase (quinone) activity"/>
    <property type="evidence" value="ECO:0007669"/>
    <property type="project" value="InterPro"/>
</dbReference>
<feature type="domain" description="Flavodoxin-like" evidence="3">
    <location>
        <begin position="6"/>
        <end position="195"/>
    </location>
</feature>
<evidence type="ECO:0000313" key="5">
    <source>
        <dbReference type="Proteomes" id="UP000054248"/>
    </source>
</evidence>
<dbReference type="GO" id="GO:0010181">
    <property type="term" value="F:FMN binding"/>
    <property type="evidence" value="ECO:0007669"/>
    <property type="project" value="InterPro"/>
</dbReference>
<feature type="region of interest" description="Disordered" evidence="2">
    <location>
        <begin position="206"/>
        <end position="259"/>
    </location>
</feature>
<dbReference type="Pfam" id="PF03358">
    <property type="entry name" value="FMN_red"/>
    <property type="match status" value="1"/>
</dbReference>